<protein>
    <submittedName>
        <fullName evidence="2">Uncharacterized protein</fullName>
    </submittedName>
</protein>
<feature type="region of interest" description="Disordered" evidence="1">
    <location>
        <begin position="1"/>
        <end position="27"/>
    </location>
</feature>
<dbReference type="AlphaFoldDB" id="A0A0A8XPW9"/>
<reference evidence="2" key="2">
    <citation type="journal article" date="2015" name="Data Brief">
        <title>Shoot transcriptome of the giant reed, Arundo donax.</title>
        <authorList>
            <person name="Barrero R.A."/>
            <person name="Guerrero F.D."/>
            <person name="Moolhuijzen P."/>
            <person name="Goolsby J.A."/>
            <person name="Tidwell J."/>
            <person name="Bellgard S.E."/>
            <person name="Bellgard M.I."/>
        </authorList>
    </citation>
    <scope>NUCLEOTIDE SEQUENCE</scope>
    <source>
        <tissue evidence="2">Shoot tissue taken approximately 20 cm above the soil surface</tissue>
    </source>
</reference>
<organism evidence="2">
    <name type="scientific">Arundo donax</name>
    <name type="common">Giant reed</name>
    <name type="synonym">Donax arundinaceus</name>
    <dbReference type="NCBI Taxonomy" id="35708"/>
    <lineage>
        <taxon>Eukaryota</taxon>
        <taxon>Viridiplantae</taxon>
        <taxon>Streptophyta</taxon>
        <taxon>Embryophyta</taxon>
        <taxon>Tracheophyta</taxon>
        <taxon>Spermatophyta</taxon>
        <taxon>Magnoliopsida</taxon>
        <taxon>Liliopsida</taxon>
        <taxon>Poales</taxon>
        <taxon>Poaceae</taxon>
        <taxon>PACMAD clade</taxon>
        <taxon>Arundinoideae</taxon>
        <taxon>Arundineae</taxon>
        <taxon>Arundo</taxon>
    </lineage>
</organism>
<evidence type="ECO:0000256" key="1">
    <source>
        <dbReference type="SAM" id="MobiDB-lite"/>
    </source>
</evidence>
<accession>A0A0A8XPW9</accession>
<proteinExistence type="predicted"/>
<name>A0A0A8XPW9_ARUDO</name>
<reference evidence="2" key="1">
    <citation type="submission" date="2014-09" db="EMBL/GenBank/DDBJ databases">
        <authorList>
            <person name="Magalhaes I.L.F."/>
            <person name="Oliveira U."/>
            <person name="Santos F.R."/>
            <person name="Vidigal T.H.D.A."/>
            <person name="Brescovit A.D."/>
            <person name="Santos A.J."/>
        </authorList>
    </citation>
    <scope>NUCLEOTIDE SEQUENCE</scope>
    <source>
        <tissue evidence="2">Shoot tissue taken approximately 20 cm above the soil surface</tissue>
    </source>
</reference>
<dbReference type="EMBL" id="GBRH01283227">
    <property type="protein sequence ID" value="JAD14668.1"/>
    <property type="molecule type" value="Transcribed_RNA"/>
</dbReference>
<evidence type="ECO:0000313" key="2">
    <source>
        <dbReference type="EMBL" id="JAD14668.1"/>
    </source>
</evidence>
<sequence>MSLPSLVLPRKPVSSSKSWPSGVGAPSVSKAKTGLHLEFVIW</sequence>